<evidence type="ECO:0000313" key="7">
    <source>
        <dbReference type="EMBL" id="KRY89157.1"/>
    </source>
</evidence>
<dbReference type="Proteomes" id="UP000054995">
    <property type="component" value="Unassembled WGS sequence"/>
</dbReference>
<dbReference type="SMART" id="SM00181">
    <property type="entry name" value="EGF"/>
    <property type="match status" value="2"/>
</dbReference>
<comment type="caution">
    <text evidence="7">The sequence shown here is derived from an EMBL/GenBank/DDBJ whole genome shotgun (WGS) entry which is preliminary data.</text>
</comment>
<dbReference type="PROSITE" id="PS00022">
    <property type="entry name" value="EGF_1"/>
    <property type="match status" value="1"/>
</dbReference>
<dbReference type="InterPro" id="IPR000742">
    <property type="entry name" value="EGF"/>
</dbReference>
<protein>
    <submittedName>
        <fullName evidence="7">Uncharacterized protein-like protein 2</fullName>
    </submittedName>
</protein>
<feature type="disulfide bond" evidence="4">
    <location>
        <begin position="257"/>
        <end position="266"/>
    </location>
</feature>
<dbReference type="EMBL" id="JYDT01000034">
    <property type="protein sequence ID" value="KRY89157.1"/>
    <property type="molecule type" value="Genomic_DNA"/>
</dbReference>
<dbReference type="SUPFAM" id="SSF57196">
    <property type="entry name" value="EGF/Laminin"/>
    <property type="match status" value="1"/>
</dbReference>
<keyword evidence="8" id="KW-1185">Reference proteome</keyword>
<evidence type="ECO:0000256" key="3">
    <source>
        <dbReference type="ARBA" id="ARBA00023157"/>
    </source>
</evidence>
<feature type="chain" id="PRO_5006878208" evidence="5">
    <location>
        <begin position="27"/>
        <end position="331"/>
    </location>
</feature>
<feature type="domain" description="EGF-like" evidence="6">
    <location>
        <begin position="269"/>
        <end position="306"/>
    </location>
</feature>
<name>A0A0V1FTB3_TRIPS</name>
<comment type="caution">
    <text evidence="4">Lacks conserved residue(s) required for the propagation of feature annotation.</text>
</comment>
<evidence type="ECO:0000313" key="8">
    <source>
        <dbReference type="Proteomes" id="UP000054995"/>
    </source>
</evidence>
<keyword evidence="2" id="KW-0677">Repeat</keyword>
<reference evidence="7 8" key="1">
    <citation type="submission" date="2015-01" db="EMBL/GenBank/DDBJ databases">
        <title>Evolution of Trichinella species and genotypes.</title>
        <authorList>
            <person name="Korhonen P.K."/>
            <person name="Edoardo P."/>
            <person name="Giuseppe L.R."/>
            <person name="Gasser R.B."/>
        </authorList>
    </citation>
    <scope>NUCLEOTIDE SEQUENCE [LARGE SCALE GENOMIC DNA]</scope>
    <source>
        <strain evidence="7">ISS470</strain>
    </source>
</reference>
<dbReference type="PROSITE" id="PS50026">
    <property type="entry name" value="EGF_3"/>
    <property type="match status" value="2"/>
</dbReference>
<keyword evidence="1 4" id="KW-0245">EGF-like domain</keyword>
<dbReference type="GO" id="GO:0016020">
    <property type="term" value="C:membrane"/>
    <property type="evidence" value="ECO:0007669"/>
    <property type="project" value="UniProtKB-SubCell"/>
</dbReference>
<organism evidence="7 8">
    <name type="scientific">Trichinella pseudospiralis</name>
    <name type="common">Parasitic roundworm</name>
    <dbReference type="NCBI Taxonomy" id="6337"/>
    <lineage>
        <taxon>Eukaryota</taxon>
        <taxon>Metazoa</taxon>
        <taxon>Ecdysozoa</taxon>
        <taxon>Nematoda</taxon>
        <taxon>Enoplea</taxon>
        <taxon>Dorylaimia</taxon>
        <taxon>Trichinellida</taxon>
        <taxon>Trichinellidae</taxon>
        <taxon>Trichinella</taxon>
    </lineage>
</organism>
<feature type="signal peptide" evidence="5">
    <location>
        <begin position="1"/>
        <end position="26"/>
    </location>
</feature>
<evidence type="ECO:0000259" key="6">
    <source>
        <dbReference type="PROSITE" id="PS50026"/>
    </source>
</evidence>
<dbReference type="InterPro" id="IPR051022">
    <property type="entry name" value="Notch_Cell-Fate_Det"/>
</dbReference>
<evidence type="ECO:0000256" key="4">
    <source>
        <dbReference type="PROSITE-ProRule" id="PRU00076"/>
    </source>
</evidence>
<dbReference type="PANTHER" id="PTHR24049:SF29">
    <property type="entry name" value="EGF-LIKE DOMAIN-CONTAINING PROTEIN"/>
    <property type="match status" value="1"/>
</dbReference>
<dbReference type="PANTHER" id="PTHR24049">
    <property type="entry name" value="CRUMBS FAMILY MEMBER"/>
    <property type="match status" value="1"/>
</dbReference>
<proteinExistence type="predicted"/>
<gene>
    <name evidence="7" type="primary">CRB2</name>
    <name evidence="7" type="ORF">T4D_3492</name>
</gene>
<evidence type="ECO:0000256" key="1">
    <source>
        <dbReference type="ARBA" id="ARBA00022536"/>
    </source>
</evidence>
<dbReference type="AlphaFoldDB" id="A0A0V1FTB3"/>
<keyword evidence="3 4" id="KW-1015">Disulfide bond</keyword>
<sequence length="331" mass="37859">MQHFLMEKFLGIFLFTFISSVFEVCSDEGILCPRFNEEESLVMNRRGFLKCLVEVRTHKVKTGFEPIQSFEKYCLNTYFSHLEWPRDIYFDQYHLLRLQNASYYAGYKALDVNINAGTITAISGGIIRVDYLHMNALMRNESSVVFPDIVASTMYDQGIPEYLCLVAFTELAKNDGHTDSIYHIPVVWERCTIRQTDVFYCDVPPVKDNFSFSNETVFCKDGYTGSYCHLKKNSCQSLGCSKNGLCLIGSDEFYCMCFPGKGGNFCERTVNACSNVNCNNRGTCEVKDFIPVCNCTDTMYEGAFCERRVSNKPLFEEVSIMDFQSIVNSFD</sequence>
<dbReference type="Gene3D" id="2.10.25.10">
    <property type="entry name" value="Laminin"/>
    <property type="match status" value="1"/>
</dbReference>
<feature type="domain" description="EGF-like" evidence="6">
    <location>
        <begin position="231"/>
        <end position="267"/>
    </location>
</feature>
<evidence type="ECO:0000256" key="5">
    <source>
        <dbReference type="SAM" id="SignalP"/>
    </source>
</evidence>
<accession>A0A0V1FTB3</accession>
<evidence type="ECO:0000256" key="2">
    <source>
        <dbReference type="ARBA" id="ARBA00022737"/>
    </source>
</evidence>
<keyword evidence="5" id="KW-0732">Signal</keyword>
<dbReference type="OrthoDB" id="430340at2759"/>